<evidence type="ECO:0000313" key="6">
    <source>
        <dbReference type="Proteomes" id="UP001596990"/>
    </source>
</evidence>
<dbReference type="PIRSF" id="PIRSF017292">
    <property type="entry name" value="UCP017292_Znf_CHY"/>
    <property type="match status" value="1"/>
</dbReference>
<dbReference type="InterPro" id="IPR008913">
    <property type="entry name" value="Znf_CHY"/>
</dbReference>
<keyword evidence="3" id="KW-0862">Zinc</keyword>
<organism evidence="5 6">
    <name type="scientific">Thalassobacillus hwangdonensis</name>
    <dbReference type="NCBI Taxonomy" id="546108"/>
    <lineage>
        <taxon>Bacteria</taxon>
        <taxon>Bacillati</taxon>
        <taxon>Bacillota</taxon>
        <taxon>Bacilli</taxon>
        <taxon>Bacillales</taxon>
        <taxon>Bacillaceae</taxon>
        <taxon>Thalassobacillus</taxon>
    </lineage>
</organism>
<proteinExistence type="predicted"/>
<keyword evidence="2" id="KW-0863">Zinc-finger</keyword>
<dbReference type="RefSeq" id="WP_386060268.1">
    <property type="nucleotide sequence ID" value="NZ_JBHTKL010000005.1"/>
</dbReference>
<dbReference type="InterPro" id="IPR037274">
    <property type="entry name" value="Znf_CHY_sf"/>
</dbReference>
<dbReference type="SUPFAM" id="SSF161219">
    <property type="entry name" value="CHY zinc finger-like"/>
    <property type="match status" value="1"/>
</dbReference>
<evidence type="ECO:0000256" key="1">
    <source>
        <dbReference type="ARBA" id="ARBA00022723"/>
    </source>
</evidence>
<feature type="domain" description="CHY-type" evidence="4">
    <location>
        <begin position="14"/>
        <end position="95"/>
    </location>
</feature>
<dbReference type="PANTHER" id="PTHR28082:SF1">
    <property type="entry name" value="HELPER OF TIM PROTEIN 13"/>
    <property type="match status" value="1"/>
</dbReference>
<dbReference type="InterPro" id="IPR016694">
    <property type="entry name" value="UCP017292"/>
</dbReference>
<dbReference type="PROSITE" id="PS51266">
    <property type="entry name" value="ZF_CHY"/>
    <property type="match status" value="1"/>
</dbReference>
<sequence>MSCHVKGVLVKGVGVDEQTRCSHYRSDRDVIAIKFKCCDTYYSCISCHEEIAGHPVEVWPREEHSEKAILCGICGTQHRIDTYLKNSSACVSCGSSFNPGCKLHHHLYFE</sequence>
<dbReference type="Pfam" id="PF05495">
    <property type="entry name" value="zf-CHY"/>
    <property type="match status" value="1"/>
</dbReference>
<dbReference type="EMBL" id="JBHTKL010000005">
    <property type="protein sequence ID" value="MFD1019792.1"/>
    <property type="molecule type" value="Genomic_DNA"/>
</dbReference>
<dbReference type="PANTHER" id="PTHR28082">
    <property type="entry name" value="ZINC FINGER PROTEIN"/>
    <property type="match status" value="1"/>
</dbReference>
<name>A0ABW3L158_9BACI</name>
<reference evidence="6" key="1">
    <citation type="journal article" date="2019" name="Int. J. Syst. Evol. Microbiol.">
        <title>The Global Catalogue of Microorganisms (GCM) 10K type strain sequencing project: providing services to taxonomists for standard genome sequencing and annotation.</title>
        <authorList>
            <consortium name="The Broad Institute Genomics Platform"/>
            <consortium name="The Broad Institute Genome Sequencing Center for Infectious Disease"/>
            <person name="Wu L."/>
            <person name="Ma J."/>
        </authorList>
    </citation>
    <scope>NUCLEOTIDE SEQUENCE [LARGE SCALE GENOMIC DNA]</scope>
    <source>
        <strain evidence="6">CCUG 56607</strain>
    </source>
</reference>
<gene>
    <name evidence="5" type="ORF">ACFQ2J_11465</name>
</gene>
<evidence type="ECO:0000259" key="4">
    <source>
        <dbReference type="PROSITE" id="PS51266"/>
    </source>
</evidence>
<keyword evidence="6" id="KW-1185">Reference proteome</keyword>
<comment type="caution">
    <text evidence="5">The sequence shown here is derived from an EMBL/GenBank/DDBJ whole genome shotgun (WGS) entry which is preliminary data.</text>
</comment>
<accession>A0ABW3L158</accession>
<keyword evidence="1" id="KW-0479">Metal-binding</keyword>
<dbReference type="Proteomes" id="UP001596990">
    <property type="component" value="Unassembled WGS sequence"/>
</dbReference>
<evidence type="ECO:0000313" key="5">
    <source>
        <dbReference type="EMBL" id="MFD1019792.1"/>
    </source>
</evidence>
<protein>
    <submittedName>
        <fullName evidence="5">CHY zinc finger protein</fullName>
    </submittedName>
</protein>
<evidence type="ECO:0000256" key="3">
    <source>
        <dbReference type="ARBA" id="ARBA00022833"/>
    </source>
</evidence>
<evidence type="ECO:0000256" key="2">
    <source>
        <dbReference type="ARBA" id="ARBA00022771"/>
    </source>
</evidence>
<dbReference type="InterPro" id="IPR052604">
    <property type="entry name" value="Mito_Tim_assembly_helper"/>
</dbReference>